<comment type="cofactor">
    <cofactor evidence="2">
        <name>Zn(2+)</name>
        <dbReference type="ChEBI" id="CHEBI:29105"/>
    </cofactor>
    <text evidence="2">Binds 1 zinc ion per subunit.</text>
</comment>
<dbReference type="InterPro" id="IPR010914">
    <property type="entry name" value="RsgA_GTPase_dom"/>
</dbReference>
<dbReference type="PANTHER" id="PTHR32120:SF10">
    <property type="entry name" value="SMALL RIBOSOMAL SUBUNIT BIOGENESIS GTPASE RSGA"/>
    <property type="match status" value="1"/>
</dbReference>
<keyword evidence="2" id="KW-0547">Nucleotide-binding</keyword>
<keyword evidence="2" id="KW-0699">rRNA-binding</keyword>
<dbReference type="InterPro" id="IPR004881">
    <property type="entry name" value="Ribosome_biogen_GTPase_RsgA"/>
</dbReference>
<dbReference type="PANTHER" id="PTHR32120">
    <property type="entry name" value="SMALL RIBOSOMAL SUBUNIT BIOGENESIS GTPASE RSGA"/>
    <property type="match status" value="1"/>
</dbReference>
<comment type="subunit">
    <text evidence="2">Monomer. Associates with 30S ribosomal subunit, binds 16S rRNA.</text>
</comment>
<feature type="binding site" evidence="2">
    <location>
        <position position="275"/>
    </location>
    <ligand>
        <name>Zn(2+)</name>
        <dbReference type="ChEBI" id="CHEBI:29105"/>
    </ligand>
</feature>
<sequence length="348" mass="36745">MSSSLEFFGWDSTWADAFAPHAAGGLTPGRVVRVDRGQCDVVTAASPVGAVVRAEFTRMDVCTGDWVALSGQYVHAVLPRRTALVRAAASGLSHGQVLAANVDVVAIVVPCTVDVDLGRAERLLALAWESGARPVVVLTKADACPDVARVHEQVAGVAVGADVVAVSAVRGDGLDALDGELTGTVVLVGQSGVGKSTLATALTGVDLAVQDVRHVDGKGRHTTVRRELIPLRGGRGVLIDTPGLRGVGLFDAEEGLSRAFADIDALAADCRFSDCAHGSEPGCAVRAAIDAGTLPARRLDSYQKLVRENEWAAARTDARLRAERRARERTFHRQMRGHFNRPGRGRTR</sequence>
<keyword evidence="1 2" id="KW-0690">Ribosome biogenesis</keyword>
<dbReference type="EMBL" id="BAAAYN010000040">
    <property type="protein sequence ID" value="GAA3392964.1"/>
    <property type="molecule type" value="Genomic_DNA"/>
</dbReference>
<evidence type="ECO:0000313" key="5">
    <source>
        <dbReference type="Proteomes" id="UP001501676"/>
    </source>
</evidence>
<dbReference type="HAMAP" id="MF_01820">
    <property type="entry name" value="GTPase_RsgA"/>
    <property type="match status" value="1"/>
</dbReference>
<evidence type="ECO:0000259" key="3">
    <source>
        <dbReference type="PROSITE" id="PS50936"/>
    </source>
</evidence>
<keyword evidence="5" id="KW-1185">Reference proteome</keyword>
<dbReference type="SUPFAM" id="SSF52540">
    <property type="entry name" value="P-loop containing nucleoside triphosphate hydrolases"/>
    <property type="match status" value="1"/>
</dbReference>
<dbReference type="Proteomes" id="UP001501676">
    <property type="component" value="Unassembled WGS sequence"/>
</dbReference>
<keyword evidence="2" id="KW-0479">Metal-binding</keyword>
<accession>A0ABP6T5P5</accession>
<evidence type="ECO:0000256" key="1">
    <source>
        <dbReference type="ARBA" id="ARBA00022517"/>
    </source>
</evidence>
<dbReference type="NCBIfam" id="TIGR00157">
    <property type="entry name" value="ribosome small subunit-dependent GTPase A"/>
    <property type="match status" value="1"/>
</dbReference>
<feature type="domain" description="EngC GTPase" evidence="3">
    <location>
        <begin position="100"/>
        <end position="245"/>
    </location>
</feature>
<dbReference type="InterPro" id="IPR027417">
    <property type="entry name" value="P-loop_NTPase"/>
</dbReference>
<evidence type="ECO:0000313" key="4">
    <source>
        <dbReference type="EMBL" id="GAA3392964.1"/>
    </source>
</evidence>
<comment type="subcellular location">
    <subcellularLocation>
        <location evidence="2">Cytoplasm</location>
    </subcellularLocation>
</comment>
<dbReference type="InterPro" id="IPR025662">
    <property type="entry name" value="Sigma_54_int_dom_ATP-bd_1"/>
</dbReference>
<dbReference type="EC" id="3.6.1.-" evidence="2"/>
<keyword evidence="2" id="KW-0378">Hydrolase</keyword>
<dbReference type="PROSITE" id="PS00675">
    <property type="entry name" value="SIGMA54_INTERACT_1"/>
    <property type="match status" value="1"/>
</dbReference>
<dbReference type="Gene3D" id="1.10.40.50">
    <property type="entry name" value="Probable gtpase engc, domain 3"/>
    <property type="match status" value="1"/>
</dbReference>
<dbReference type="Gene3D" id="3.40.50.300">
    <property type="entry name" value="P-loop containing nucleotide triphosphate hydrolases"/>
    <property type="match status" value="1"/>
</dbReference>
<keyword evidence="2" id="KW-0963">Cytoplasm</keyword>
<feature type="binding site" evidence="2">
    <location>
        <position position="283"/>
    </location>
    <ligand>
        <name>Zn(2+)</name>
        <dbReference type="ChEBI" id="CHEBI:29105"/>
    </ligand>
</feature>
<evidence type="ECO:0000256" key="2">
    <source>
        <dbReference type="HAMAP-Rule" id="MF_01820"/>
    </source>
</evidence>
<comment type="caution">
    <text evidence="4">The sequence shown here is derived from an EMBL/GenBank/DDBJ whole genome shotgun (WGS) entry which is preliminary data.</text>
</comment>
<protein>
    <recommendedName>
        <fullName evidence="2">Small ribosomal subunit biogenesis GTPase RsgA</fullName>
        <ecNumber evidence="2">3.6.1.-</ecNumber>
    </recommendedName>
</protein>
<gene>
    <name evidence="4" type="primary">rsgA_1</name>
    <name evidence="2" type="synonym">rsgA</name>
    <name evidence="4" type="ORF">GCM10020369_56650</name>
</gene>
<keyword evidence="2" id="KW-0342">GTP-binding</keyword>
<feature type="binding site" evidence="2">
    <location>
        <begin position="189"/>
        <end position="197"/>
    </location>
    <ligand>
        <name>GTP</name>
        <dbReference type="ChEBI" id="CHEBI:37565"/>
    </ligand>
</feature>
<comment type="similarity">
    <text evidence="2">Belongs to the TRAFAC class YlqF/YawG GTPase family. RsgA subfamily.</text>
</comment>
<name>A0ABP6T5P5_9ACTN</name>
<reference evidence="5" key="1">
    <citation type="journal article" date="2019" name="Int. J. Syst. Evol. Microbiol.">
        <title>The Global Catalogue of Microorganisms (GCM) 10K type strain sequencing project: providing services to taxonomists for standard genome sequencing and annotation.</title>
        <authorList>
            <consortium name="The Broad Institute Genomics Platform"/>
            <consortium name="The Broad Institute Genome Sequencing Center for Infectious Disease"/>
            <person name="Wu L."/>
            <person name="Ma J."/>
        </authorList>
    </citation>
    <scope>NUCLEOTIDE SEQUENCE [LARGE SCALE GENOMIC DNA]</scope>
    <source>
        <strain evidence="5">JCM 9458</strain>
    </source>
</reference>
<keyword evidence="2" id="KW-0862">Zinc</keyword>
<feature type="binding site" evidence="2">
    <location>
        <begin position="139"/>
        <end position="142"/>
    </location>
    <ligand>
        <name>GTP</name>
        <dbReference type="ChEBI" id="CHEBI:37565"/>
    </ligand>
</feature>
<dbReference type="RefSeq" id="WP_345731283.1">
    <property type="nucleotide sequence ID" value="NZ_BAAAYN010000040.1"/>
</dbReference>
<dbReference type="CDD" id="cd01854">
    <property type="entry name" value="YjeQ_EngC"/>
    <property type="match status" value="1"/>
</dbReference>
<keyword evidence="2" id="KW-0694">RNA-binding</keyword>
<feature type="binding site" evidence="2">
    <location>
        <position position="277"/>
    </location>
    <ligand>
        <name>Zn(2+)</name>
        <dbReference type="ChEBI" id="CHEBI:29105"/>
    </ligand>
</feature>
<comment type="function">
    <text evidence="2">One of several proteins that assist in the late maturation steps of the functional core of the 30S ribosomal subunit. Helps release RbfA from mature subunits. May play a role in the assembly of ribosomal proteins into the subunit. Circularly permuted GTPase that catalyzes slow GTP hydrolysis, GTPase activity is stimulated by the 30S ribosomal subunit.</text>
</comment>
<dbReference type="Pfam" id="PF03193">
    <property type="entry name" value="RsgA_GTPase"/>
    <property type="match status" value="1"/>
</dbReference>
<proteinExistence type="inferred from homology"/>
<organism evidence="4 5">
    <name type="scientific">Cryptosporangium minutisporangium</name>
    <dbReference type="NCBI Taxonomy" id="113569"/>
    <lineage>
        <taxon>Bacteria</taxon>
        <taxon>Bacillati</taxon>
        <taxon>Actinomycetota</taxon>
        <taxon>Actinomycetes</taxon>
        <taxon>Cryptosporangiales</taxon>
        <taxon>Cryptosporangiaceae</taxon>
        <taxon>Cryptosporangium</taxon>
    </lineage>
</organism>
<feature type="binding site" evidence="2">
    <location>
        <position position="270"/>
    </location>
    <ligand>
        <name>Zn(2+)</name>
        <dbReference type="ChEBI" id="CHEBI:29105"/>
    </ligand>
</feature>
<dbReference type="PROSITE" id="PS50936">
    <property type="entry name" value="ENGC_GTPASE"/>
    <property type="match status" value="1"/>
</dbReference>